<dbReference type="HOGENOM" id="CLU_103226_0_0_2"/>
<keyword evidence="1" id="KW-0028">Amino-acid biosynthesis</keyword>
<evidence type="ECO:0000256" key="5">
    <source>
        <dbReference type="SAM" id="MobiDB-lite"/>
    </source>
</evidence>
<feature type="domain" description="CBS" evidence="6">
    <location>
        <begin position="83"/>
        <end position="146"/>
    </location>
</feature>
<evidence type="ECO:0000313" key="7">
    <source>
        <dbReference type="EMBL" id="AKB30280.1"/>
    </source>
</evidence>
<dbReference type="PROSITE" id="PS51371">
    <property type="entry name" value="CBS"/>
    <property type="match status" value="2"/>
</dbReference>
<keyword evidence="2 4" id="KW-0129">CBS domain</keyword>
<organism evidence="7 8">
    <name type="scientific">Methanosarcina siciliae T4/M</name>
    <dbReference type="NCBI Taxonomy" id="1434120"/>
    <lineage>
        <taxon>Archaea</taxon>
        <taxon>Methanobacteriati</taxon>
        <taxon>Methanobacteriota</taxon>
        <taxon>Stenosarchaea group</taxon>
        <taxon>Methanomicrobia</taxon>
        <taxon>Methanosarcinales</taxon>
        <taxon>Methanosarcinaceae</taxon>
        <taxon>Methanosarcina</taxon>
    </lineage>
</organism>
<dbReference type="GO" id="GO:0009086">
    <property type="term" value="P:methionine biosynthetic process"/>
    <property type="evidence" value="ECO:0007669"/>
    <property type="project" value="UniProtKB-KW"/>
</dbReference>
<dbReference type="PANTHER" id="PTHR43080:SF26">
    <property type="entry name" value="REGULATORY PROTEIN"/>
    <property type="match status" value="1"/>
</dbReference>
<feature type="region of interest" description="Disordered" evidence="5">
    <location>
        <begin position="19"/>
        <end position="49"/>
    </location>
</feature>
<evidence type="ECO:0000259" key="6">
    <source>
        <dbReference type="PROSITE" id="PS51371"/>
    </source>
</evidence>
<keyword evidence="3" id="KW-0486">Methionine biosynthesis</keyword>
<keyword evidence="8" id="KW-1185">Reference proteome</keyword>
<dbReference type="InterPro" id="IPR051257">
    <property type="entry name" value="Diverse_CBS-Domain"/>
</dbReference>
<name>A0A0E3P8K7_9EURY</name>
<protein>
    <recommendedName>
        <fullName evidence="6">CBS domain-containing protein</fullName>
    </recommendedName>
</protein>
<dbReference type="KEGG" id="msw:MSSIT_3561"/>
<dbReference type="Proteomes" id="UP000033111">
    <property type="component" value="Chromosome"/>
</dbReference>
<dbReference type="Gene3D" id="3.10.580.10">
    <property type="entry name" value="CBS-domain"/>
    <property type="match status" value="2"/>
</dbReference>
<accession>A0A0E3P8K7</accession>
<dbReference type="PATRIC" id="fig|1434120.4.peg.4611"/>
<feature type="compositionally biased region" description="Basic and acidic residues" evidence="5">
    <location>
        <begin position="25"/>
        <end position="34"/>
    </location>
</feature>
<dbReference type="InterPro" id="IPR000644">
    <property type="entry name" value="CBS_dom"/>
</dbReference>
<dbReference type="SUPFAM" id="SSF54631">
    <property type="entry name" value="CBS-domain pair"/>
    <property type="match status" value="1"/>
</dbReference>
<evidence type="ECO:0000256" key="1">
    <source>
        <dbReference type="ARBA" id="ARBA00022605"/>
    </source>
</evidence>
<sequence>MELFMGKIFSLTNNLAGRAFSQGSSDKEGEEKGNINEGQSGKVPEKEEGLSDTLEEFLEDFMPSEQEGEKFESCLWMTIEDIMTRDVVTIKEDAPLEEVFSLFGKFPYHTFPVVNENNELVGIIDLDIVLEILLLCLVPRSKHTPLTAIRSLGGKARDIMITHPVTISLDATLKDASDLMMKHRFDRVCVSNNGKLVGIISKKDLVKEICRRRKKVKIGEKEGNIR</sequence>
<dbReference type="SMART" id="SM00116">
    <property type="entry name" value="CBS"/>
    <property type="match status" value="2"/>
</dbReference>
<gene>
    <name evidence="7" type="ORF">MSSIT_3561</name>
</gene>
<dbReference type="OrthoDB" id="9280at2157"/>
<evidence type="ECO:0000256" key="4">
    <source>
        <dbReference type="PROSITE-ProRule" id="PRU00703"/>
    </source>
</evidence>
<evidence type="ECO:0000313" key="8">
    <source>
        <dbReference type="Proteomes" id="UP000033111"/>
    </source>
</evidence>
<evidence type="ECO:0000256" key="2">
    <source>
        <dbReference type="ARBA" id="ARBA00023122"/>
    </source>
</evidence>
<dbReference type="PANTHER" id="PTHR43080">
    <property type="entry name" value="CBS DOMAIN-CONTAINING PROTEIN CBSX3, MITOCHONDRIAL"/>
    <property type="match status" value="1"/>
</dbReference>
<dbReference type="Pfam" id="PF00571">
    <property type="entry name" value="CBS"/>
    <property type="match status" value="2"/>
</dbReference>
<proteinExistence type="predicted"/>
<dbReference type="AlphaFoldDB" id="A0A0E3P8K7"/>
<feature type="domain" description="CBS" evidence="6">
    <location>
        <begin position="160"/>
        <end position="216"/>
    </location>
</feature>
<evidence type="ECO:0000256" key="3">
    <source>
        <dbReference type="ARBA" id="ARBA00023167"/>
    </source>
</evidence>
<reference evidence="7 8" key="1">
    <citation type="submission" date="2014-07" db="EMBL/GenBank/DDBJ databases">
        <title>Methanogenic archaea and the global carbon cycle.</title>
        <authorList>
            <person name="Henriksen J.R."/>
            <person name="Luke J."/>
            <person name="Reinhart S."/>
            <person name="Benedict M.N."/>
            <person name="Youngblut N.D."/>
            <person name="Metcalf M.E."/>
            <person name="Whitaker R.J."/>
            <person name="Metcalf W.W."/>
        </authorList>
    </citation>
    <scope>NUCLEOTIDE SEQUENCE [LARGE SCALE GENOMIC DNA]</scope>
    <source>
        <strain evidence="7 8">T4/M</strain>
    </source>
</reference>
<dbReference type="EMBL" id="CP009506">
    <property type="protein sequence ID" value="AKB30280.1"/>
    <property type="molecule type" value="Genomic_DNA"/>
</dbReference>
<dbReference type="InterPro" id="IPR046342">
    <property type="entry name" value="CBS_dom_sf"/>
</dbReference>